<dbReference type="Gene3D" id="3.40.50.1000">
    <property type="entry name" value="HAD superfamily/HAD-like"/>
    <property type="match status" value="1"/>
</dbReference>
<reference evidence="2" key="1">
    <citation type="submission" date="2017-04" db="EMBL/GenBank/DDBJ databases">
        <title>Finegoldia magna isolated from orthopedic joint implant-associated infections.</title>
        <authorList>
            <person name="Bjorklund S."/>
            <person name="Bruggemann H."/>
            <person name="Jensen A."/>
            <person name="Hellmark B."/>
            <person name="Soderquist B."/>
        </authorList>
    </citation>
    <scope>NUCLEOTIDE SEQUENCE [LARGE SCALE GENOMIC DNA]</scope>
    <source>
        <strain evidence="2">CCUG 54800</strain>
    </source>
</reference>
<dbReference type="EMBL" id="NDYC01000003">
    <property type="protein sequence ID" value="OXZ29234.1"/>
    <property type="molecule type" value="Genomic_DNA"/>
</dbReference>
<accession>A0A233VA12</accession>
<dbReference type="InterPro" id="IPR023198">
    <property type="entry name" value="PGP-like_dom2"/>
</dbReference>
<dbReference type="SFLD" id="SFLDS00003">
    <property type="entry name" value="Haloacid_Dehalogenase"/>
    <property type="match status" value="1"/>
</dbReference>
<sequence>MIKYAIFDMDGTLINSMYKWNRVILDYMKNLGITPDDDFIKKIKTKTLLTSIDYIHETFDIKKTTDDGLNFIYYTIRNGYMNEFDLKPGVVDMLEKLKSMGIKMCVATATEDHLAIPALEKQGILDYFEFVQTCKSVGYHKYENEYWNNALEKLGSNVDDTIVFEDALYCIDTVDKMGFKIVGITDESTVNDYDIIDEKVDQYIESYDDLDYDLFK</sequence>
<dbReference type="Gene3D" id="1.10.150.240">
    <property type="entry name" value="Putative phosphatase, domain 2"/>
    <property type="match status" value="1"/>
</dbReference>
<dbReference type="PANTHER" id="PTHR18901:SF38">
    <property type="entry name" value="PSEUDOURIDINE-5'-PHOSPHATASE"/>
    <property type="match status" value="1"/>
</dbReference>
<protein>
    <submittedName>
        <fullName evidence="1">Phosphatase</fullName>
    </submittedName>
</protein>
<dbReference type="SUPFAM" id="SSF56784">
    <property type="entry name" value="HAD-like"/>
    <property type="match status" value="1"/>
</dbReference>
<evidence type="ECO:0000313" key="2">
    <source>
        <dbReference type="Proteomes" id="UP000215413"/>
    </source>
</evidence>
<evidence type="ECO:0000313" key="1">
    <source>
        <dbReference type="EMBL" id="OXZ29234.1"/>
    </source>
</evidence>
<dbReference type="RefSeq" id="WP_094205005.1">
    <property type="nucleotide sequence ID" value="NZ_NDYC01000003.1"/>
</dbReference>
<dbReference type="PANTHER" id="PTHR18901">
    <property type="entry name" value="2-DEOXYGLUCOSE-6-PHOSPHATE PHOSPHATASE 2"/>
    <property type="match status" value="1"/>
</dbReference>
<dbReference type="InterPro" id="IPR036412">
    <property type="entry name" value="HAD-like_sf"/>
</dbReference>
<dbReference type="InterPro" id="IPR041492">
    <property type="entry name" value="HAD_2"/>
</dbReference>
<gene>
    <name evidence="1" type="ORF">B9N49_00070</name>
</gene>
<dbReference type="InterPro" id="IPR023214">
    <property type="entry name" value="HAD_sf"/>
</dbReference>
<organism evidence="1 2">
    <name type="scientific">Finegoldia magna</name>
    <name type="common">Peptostreptococcus magnus</name>
    <dbReference type="NCBI Taxonomy" id="1260"/>
    <lineage>
        <taxon>Bacteria</taxon>
        <taxon>Bacillati</taxon>
        <taxon>Bacillota</taxon>
        <taxon>Tissierellia</taxon>
        <taxon>Tissierellales</taxon>
        <taxon>Peptoniphilaceae</taxon>
        <taxon>Finegoldia</taxon>
    </lineage>
</organism>
<comment type="caution">
    <text evidence="1">The sequence shown here is derived from an EMBL/GenBank/DDBJ whole genome shotgun (WGS) entry which is preliminary data.</text>
</comment>
<dbReference type="CDD" id="cd07505">
    <property type="entry name" value="HAD_BPGM-like"/>
    <property type="match status" value="1"/>
</dbReference>
<dbReference type="InterPro" id="IPR006439">
    <property type="entry name" value="HAD-SF_hydro_IA"/>
</dbReference>
<dbReference type="Proteomes" id="UP000215413">
    <property type="component" value="Unassembled WGS sequence"/>
</dbReference>
<dbReference type="GO" id="GO:0016791">
    <property type="term" value="F:phosphatase activity"/>
    <property type="evidence" value="ECO:0007669"/>
    <property type="project" value="TreeGrafter"/>
</dbReference>
<dbReference type="NCBIfam" id="TIGR01509">
    <property type="entry name" value="HAD-SF-IA-v3"/>
    <property type="match status" value="1"/>
</dbReference>
<dbReference type="SFLD" id="SFLDG01129">
    <property type="entry name" value="C1.5:_HAD__Beta-PGM__Phosphata"/>
    <property type="match status" value="1"/>
</dbReference>
<proteinExistence type="predicted"/>
<dbReference type="Pfam" id="PF13419">
    <property type="entry name" value="HAD_2"/>
    <property type="match status" value="1"/>
</dbReference>
<dbReference type="AlphaFoldDB" id="A0A233VA12"/>
<name>A0A233VA12_FINMA</name>